<dbReference type="EMBL" id="CM056742">
    <property type="protein sequence ID" value="KAJ8678373.1"/>
    <property type="molecule type" value="Genomic_DNA"/>
</dbReference>
<dbReference type="Proteomes" id="UP001239111">
    <property type="component" value="Chromosome 2"/>
</dbReference>
<sequence length="354" mass="40161">MSSKLEKSALLHRIRVRKYREKAREKTQTSVYPSSGASSESPTLEQIIPDKVDPVVLCASPDSTLLPERDDGIIYTKSQNIYTCLNYTSSDSEDSSSDEGDVSITQPSLEAVKNEVKQNTLERLRIWASDNIAASKVDEALEIFKLYDPKIPKCSKTLLKTNLQLKNLIKQCDTDDPAEKAEILYFGIARHLQKIVDPALHLDRIIWLMFNIDGLPLYKSSSINFWITMCKIFHLLAKYKPFIISAYCGGTKPPSADVYLEDFVKELDELCENGIIIDGEKYEIKIKCFICDRPARSFVIGCTNHGGYYACERCCVEGVYINDKVVYPMRNDEKRTDESFTMLDNVGHHNSISH</sequence>
<proteinExistence type="predicted"/>
<protein>
    <submittedName>
        <fullName evidence="1">Uncharacterized protein</fullName>
    </submittedName>
</protein>
<keyword evidence="2" id="KW-1185">Reference proteome</keyword>
<comment type="caution">
    <text evidence="1">The sequence shown here is derived from an EMBL/GenBank/DDBJ whole genome shotgun (WGS) entry which is preliminary data.</text>
</comment>
<reference evidence="1" key="1">
    <citation type="submission" date="2023-04" db="EMBL/GenBank/DDBJ databases">
        <title>A chromosome-level genome assembly of the parasitoid wasp Eretmocerus hayati.</title>
        <authorList>
            <person name="Zhong Y."/>
            <person name="Liu S."/>
            <person name="Liu Y."/>
        </authorList>
    </citation>
    <scope>NUCLEOTIDE SEQUENCE</scope>
    <source>
        <strain evidence="1">ZJU_SS_LIU_2023</strain>
    </source>
</reference>
<evidence type="ECO:0000313" key="1">
    <source>
        <dbReference type="EMBL" id="KAJ8678373.1"/>
    </source>
</evidence>
<name>A0ACC2P5H8_9HYME</name>
<accession>A0ACC2P5H8</accession>
<organism evidence="1 2">
    <name type="scientific">Eretmocerus hayati</name>
    <dbReference type="NCBI Taxonomy" id="131215"/>
    <lineage>
        <taxon>Eukaryota</taxon>
        <taxon>Metazoa</taxon>
        <taxon>Ecdysozoa</taxon>
        <taxon>Arthropoda</taxon>
        <taxon>Hexapoda</taxon>
        <taxon>Insecta</taxon>
        <taxon>Pterygota</taxon>
        <taxon>Neoptera</taxon>
        <taxon>Endopterygota</taxon>
        <taxon>Hymenoptera</taxon>
        <taxon>Apocrita</taxon>
        <taxon>Proctotrupomorpha</taxon>
        <taxon>Chalcidoidea</taxon>
        <taxon>Aphelinidae</taxon>
        <taxon>Aphelininae</taxon>
        <taxon>Eretmocerus</taxon>
    </lineage>
</organism>
<evidence type="ECO:0000313" key="2">
    <source>
        <dbReference type="Proteomes" id="UP001239111"/>
    </source>
</evidence>
<gene>
    <name evidence="1" type="ORF">QAD02_014160</name>
</gene>